<evidence type="ECO:0000313" key="1">
    <source>
        <dbReference type="EMBL" id="ACU71757.1"/>
    </source>
</evidence>
<dbReference type="AlphaFoldDB" id="C7Q182"/>
<accession>C7Q182</accession>
<dbReference type="InParanoid" id="C7Q182"/>
<reference evidence="1 2" key="1">
    <citation type="journal article" date="2009" name="Stand. Genomic Sci.">
        <title>Complete genome sequence of Catenulispora acidiphila type strain (ID 139908).</title>
        <authorList>
            <person name="Copeland A."/>
            <person name="Lapidus A."/>
            <person name="Glavina Del Rio T."/>
            <person name="Nolan M."/>
            <person name="Lucas S."/>
            <person name="Chen F."/>
            <person name="Tice H."/>
            <person name="Cheng J.F."/>
            <person name="Bruce D."/>
            <person name="Goodwin L."/>
            <person name="Pitluck S."/>
            <person name="Mikhailova N."/>
            <person name="Pati A."/>
            <person name="Ivanova N."/>
            <person name="Mavromatis K."/>
            <person name="Chen A."/>
            <person name="Palaniappan K."/>
            <person name="Chain P."/>
            <person name="Land M."/>
            <person name="Hauser L."/>
            <person name="Chang Y.J."/>
            <person name="Jeffries C.D."/>
            <person name="Chertkov O."/>
            <person name="Brettin T."/>
            <person name="Detter J.C."/>
            <person name="Han C."/>
            <person name="Ali Z."/>
            <person name="Tindall B.J."/>
            <person name="Goker M."/>
            <person name="Bristow J."/>
            <person name="Eisen J.A."/>
            <person name="Markowitz V."/>
            <person name="Hugenholtz P."/>
            <person name="Kyrpides N.C."/>
            <person name="Klenk H.P."/>
        </authorList>
    </citation>
    <scope>NUCLEOTIDE SEQUENCE [LARGE SCALE GENOMIC DNA]</scope>
    <source>
        <strain evidence="2">DSM 44928 / JCM 14897 / NBRC 102108 / NRRL B-24433 / ID139908</strain>
    </source>
</reference>
<sequence>MSWLQMLDILKQAHVEYEYWASNPPLACPHCGEPLTPAPGSAEVTLFCTFDGFSYPRDWVRPEIL</sequence>
<organism evidence="1 2">
    <name type="scientific">Catenulispora acidiphila (strain DSM 44928 / JCM 14897 / NBRC 102108 / NRRL B-24433 / ID139908)</name>
    <dbReference type="NCBI Taxonomy" id="479433"/>
    <lineage>
        <taxon>Bacteria</taxon>
        <taxon>Bacillati</taxon>
        <taxon>Actinomycetota</taxon>
        <taxon>Actinomycetes</taxon>
        <taxon>Catenulisporales</taxon>
        <taxon>Catenulisporaceae</taxon>
        <taxon>Catenulispora</taxon>
    </lineage>
</organism>
<keyword evidence="2" id="KW-1185">Reference proteome</keyword>
<evidence type="ECO:0000313" key="2">
    <source>
        <dbReference type="Proteomes" id="UP000000851"/>
    </source>
</evidence>
<dbReference type="EMBL" id="CP001700">
    <property type="protein sequence ID" value="ACU71757.1"/>
    <property type="molecule type" value="Genomic_DNA"/>
</dbReference>
<name>C7Q182_CATAD</name>
<dbReference type="STRING" id="479433.Caci_2848"/>
<dbReference type="KEGG" id="cai:Caci_2848"/>
<dbReference type="HOGENOM" id="CLU_2841731_0_0_11"/>
<proteinExistence type="predicted"/>
<dbReference type="Proteomes" id="UP000000851">
    <property type="component" value="Chromosome"/>
</dbReference>
<gene>
    <name evidence="1" type="ordered locus">Caci_2848</name>
</gene>
<protein>
    <submittedName>
        <fullName evidence="1">Uncharacterized protein</fullName>
    </submittedName>
</protein>